<dbReference type="EMBL" id="CYHH01000023">
    <property type="protein sequence ID" value="CUB08136.1"/>
    <property type="molecule type" value="Genomic_DNA"/>
</dbReference>
<protein>
    <submittedName>
        <fullName evidence="7">Nitroreductase</fullName>
    </submittedName>
</protein>
<dbReference type="InterPro" id="IPR000415">
    <property type="entry name" value="Nitroreductase-like"/>
</dbReference>
<name>A0A0K6IYD8_9PROT</name>
<evidence type="ECO:0000259" key="6">
    <source>
        <dbReference type="Pfam" id="PF00881"/>
    </source>
</evidence>
<keyword evidence="5" id="KW-0560">Oxidoreductase</keyword>
<dbReference type="AlphaFoldDB" id="A0A0K6IYD8"/>
<dbReference type="Gene3D" id="3.40.109.10">
    <property type="entry name" value="NADH Oxidase"/>
    <property type="match status" value="1"/>
</dbReference>
<accession>A0A0K6IYD8</accession>
<dbReference type="SUPFAM" id="SSF55469">
    <property type="entry name" value="FMN-dependent nitroreductase-like"/>
    <property type="match status" value="1"/>
</dbReference>
<gene>
    <name evidence="7" type="ORF">Ga0061068_1234</name>
</gene>
<dbReference type="GO" id="GO:0016491">
    <property type="term" value="F:oxidoreductase activity"/>
    <property type="evidence" value="ECO:0007669"/>
    <property type="project" value="UniProtKB-KW"/>
</dbReference>
<keyword evidence="8" id="KW-1185">Reference proteome</keyword>
<organism evidence="7 8">
    <name type="scientific">Tepidiphilus thermophilus</name>
    <dbReference type="NCBI Taxonomy" id="876478"/>
    <lineage>
        <taxon>Bacteria</taxon>
        <taxon>Pseudomonadati</taxon>
        <taxon>Pseudomonadota</taxon>
        <taxon>Hydrogenophilia</taxon>
        <taxon>Hydrogenophilales</taxon>
        <taxon>Hydrogenophilaceae</taxon>
        <taxon>Tepidiphilus</taxon>
    </lineage>
</organism>
<proteinExistence type="inferred from homology"/>
<evidence type="ECO:0000313" key="7">
    <source>
        <dbReference type="EMBL" id="CUB08136.1"/>
    </source>
</evidence>
<evidence type="ECO:0000256" key="5">
    <source>
        <dbReference type="ARBA" id="ARBA00023002"/>
    </source>
</evidence>
<dbReference type="InterPro" id="IPR029479">
    <property type="entry name" value="Nitroreductase"/>
</dbReference>
<dbReference type="RefSeq" id="WP_055424369.1">
    <property type="nucleotide sequence ID" value="NZ_CYHH01000023.1"/>
</dbReference>
<reference evidence="8" key="1">
    <citation type="submission" date="2015-08" db="EMBL/GenBank/DDBJ databases">
        <authorList>
            <person name="Babu N.S."/>
            <person name="Beckwith C.J."/>
            <person name="Beseler K.G."/>
            <person name="Brison A."/>
            <person name="Carone J.V."/>
            <person name="Caskin T.P."/>
            <person name="Diamond M."/>
            <person name="Durham M.E."/>
            <person name="Foxe J.M."/>
            <person name="Go M."/>
            <person name="Henderson B.A."/>
            <person name="Jones I.B."/>
            <person name="McGettigan J.A."/>
            <person name="Micheletti S.J."/>
            <person name="Nasrallah M.E."/>
            <person name="Ortiz D."/>
            <person name="Piller C.R."/>
            <person name="Privatt S.R."/>
            <person name="Schneider S.L."/>
            <person name="Sharp S."/>
            <person name="Smith T.C."/>
            <person name="Stanton J.D."/>
            <person name="Ullery H.E."/>
            <person name="Wilson R.J."/>
            <person name="Serrano M.G."/>
            <person name="Buck G."/>
            <person name="Lee V."/>
            <person name="Wang Y."/>
            <person name="Carvalho R."/>
            <person name="Voegtly L."/>
            <person name="Shi R."/>
            <person name="Duckworth R."/>
            <person name="Johnson A."/>
            <person name="Loviza R."/>
            <person name="Walstead R."/>
            <person name="Shah Z."/>
            <person name="Kiflezghi M."/>
            <person name="Wade K."/>
            <person name="Ball S.L."/>
            <person name="Bradley K.W."/>
            <person name="Asai D.J."/>
            <person name="Bowman C.A."/>
            <person name="Russell D.A."/>
            <person name="Pope W.H."/>
            <person name="Jacobs-Sera D."/>
            <person name="Hendrix R.W."/>
            <person name="Hatfull G.F."/>
        </authorList>
    </citation>
    <scope>NUCLEOTIDE SEQUENCE [LARGE SCALE GENOMIC DNA]</scope>
    <source>
        <strain evidence="8">JCM 19170</strain>
    </source>
</reference>
<dbReference type="PANTHER" id="PTHR43673">
    <property type="entry name" value="NAD(P)H NITROREDUCTASE YDGI-RELATED"/>
    <property type="match status" value="1"/>
</dbReference>
<keyword evidence="4" id="KW-0288">FMN</keyword>
<sequence length="223" mass="25781">MNVEEAILSRKSVRKFLPTPVARETVEEILRVAQRAPSGNNIQPWNVYVVAGEARDRLCRDVYEAAEKEPERHQAEYDYYPSNWFEPYATRRRECGYGLYSTLGIDRHDKPARERQMLRNYLFFDAPVGMFITLDRRLSTGSYMDTGMFIQNVMLVARAHGLHTCAQAAFAWFHDIIRRHLPIPEPEIVLCGIALGHEDPDAPENAFITDRAPLEEFAHFYGF</sequence>
<dbReference type="PANTHER" id="PTHR43673:SF2">
    <property type="entry name" value="NITROREDUCTASE"/>
    <property type="match status" value="1"/>
</dbReference>
<dbReference type="Pfam" id="PF00881">
    <property type="entry name" value="Nitroreductase"/>
    <property type="match status" value="1"/>
</dbReference>
<evidence type="ECO:0000256" key="2">
    <source>
        <dbReference type="ARBA" id="ARBA00007118"/>
    </source>
</evidence>
<evidence type="ECO:0000313" key="8">
    <source>
        <dbReference type="Proteomes" id="UP000182108"/>
    </source>
</evidence>
<evidence type="ECO:0000256" key="3">
    <source>
        <dbReference type="ARBA" id="ARBA00022630"/>
    </source>
</evidence>
<feature type="domain" description="Nitroreductase" evidence="6">
    <location>
        <begin position="7"/>
        <end position="197"/>
    </location>
</feature>
<comment type="similarity">
    <text evidence="2">Belongs to the nitroreductase family.</text>
</comment>
<comment type="cofactor">
    <cofactor evidence="1">
        <name>FMN</name>
        <dbReference type="ChEBI" id="CHEBI:58210"/>
    </cofactor>
</comment>
<evidence type="ECO:0000256" key="1">
    <source>
        <dbReference type="ARBA" id="ARBA00001917"/>
    </source>
</evidence>
<dbReference type="Proteomes" id="UP000182108">
    <property type="component" value="Unassembled WGS sequence"/>
</dbReference>
<dbReference type="OrthoDB" id="9773807at2"/>
<keyword evidence="3" id="KW-0285">Flavoprotein</keyword>
<dbReference type="CDD" id="cd02136">
    <property type="entry name" value="PnbA_NfnB-like"/>
    <property type="match status" value="1"/>
</dbReference>
<evidence type="ECO:0000256" key="4">
    <source>
        <dbReference type="ARBA" id="ARBA00022643"/>
    </source>
</evidence>